<evidence type="ECO:0000256" key="1">
    <source>
        <dbReference type="SAM" id="Phobius"/>
    </source>
</evidence>
<protein>
    <submittedName>
        <fullName evidence="2">Uncharacterized protein</fullName>
    </submittedName>
</protein>
<dbReference type="Proteomes" id="UP000076407">
    <property type="component" value="Unassembled WGS sequence"/>
</dbReference>
<reference evidence="2" key="1">
    <citation type="submission" date="2020-05" db="UniProtKB">
        <authorList>
            <consortium name="EnsemblMetazoa"/>
        </authorList>
    </citation>
    <scope>IDENTIFICATION</scope>
    <source>
        <strain evidence="2">SANGQUA</strain>
    </source>
</reference>
<organism evidence="2 3">
    <name type="scientific">Anopheles quadriannulatus</name>
    <name type="common">Mosquito</name>
    <dbReference type="NCBI Taxonomy" id="34691"/>
    <lineage>
        <taxon>Eukaryota</taxon>
        <taxon>Metazoa</taxon>
        <taxon>Ecdysozoa</taxon>
        <taxon>Arthropoda</taxon>
        <taxon>Hexapoda</taxon>
        <taxon>Insecta</taxon>
        <taxon>Pterygota</taxon>
        <taxon>Neoptera</taxon>
        <taxon>Endopterygota</taxon>
        <taxon>Diptera</taxon>
        <taxon>Nematocera</taxon>
        <taxon>Culicoidea</taxon>
        <taxon>Culicidae</taxon>
        <taxon>Anophelinae</taxon>
        <taxon>Anopheles</taxon>
    </lineage>
</organism>
<dbReference type="VEuPathDB" id="VectorBase:AQUA014866"/>
<accession>A0A182XSQ9</accession>
<keyword evidence="1" id="KW-0472">Membrane</keyword>
<proteinExistence type="predicted"/>
<sequence length="122" mass="13871">MFEPKTYLLLLSAIVLLVLGGLDWCIRQATERVWESSLTITILALFPSTLNRMCFAAVQSSLFMLLLCKILPFVTGIKLSKFTLFHSDGDVLRLTFDTISYKKRTVLVTIRKLTMSLVLNPR</sequence>
<keyword evidence="1" id="KW-0812">Transmembrane</keyword>
<keyword evidence="1" id="KW-1133">Transmembrane helix</keyword>
<evidence type="ECO:0000313" key="3">
    <source>
        <dbReference type="Proteomes" id="UP000076407"/>
    </source>
</evidence>
<feature type="transmembrane region" description="Helical" evidence="1">
    <location>
        <begin position="6"/>
        <end position="26"/>
    </location>
</feature>
<feature type="transmembrane region" description="Helical" evidence="1">
    <location>
        <begin position="56"/>
        <end position="77"/>
    </location>
</feature>
<name>A0A182XSQ9_ANOQN</name>
<evidence type="ECO:0000313" key="2">
    <source>
        <dbReference type="EnsemblMetazoa" id="AQUA014866-PA"/>
    </source>
</evidence>
<keyword evidence="3" id="KW-1185">Reference proteome</keyword>
<dbReference type="EnsemblMetazoa" id="AQUA014866-RA">
    <property type="protein sequence ID" value="AQUA014866-PA"/>
    <property type="gene ID" value="AQUA014866"/>
</dbReference>
<dbReference type="AlphaFoldDB" id="A0A182XSQ9"/>